<dbReference type="InterPro" id="IPR050491">
    <property type="entry name" value="AmpC-like"/>
</dbReference>
<dbReference type="RefSeq" id="WP_241512926.1">
    <property type="nucleotide sequence ID" value="NZ_JAFEJT020000005.1"/>
</dbReference>
<evidence type="ECO:0000259" key="1">
    <source>
        <dbReference type="Pfam" id="PF00144"/>
    </source>
</evidence>
<dbReference type="Proteomes" id="UP000710815">
    <property type="component" value="Unassembled WGS sequence"/>
</dbReference>
<gene>
    <name evidence="2" type="ORF">JS533_002200</name>
</gene>
<proteinExistence type="predicted"/>
<organism evidence="2 3">
    <name type="scientific">Bifidobacterium amazonense</name>
    <dbReference type="NCBI Taxonomy" id="2809027"/>
    <lineage>
        <taxon>Bacteria</taxon>
        <taxon>Bacillati</taxon>
        <taxon>Actinomycetota</taxon>
        <taxon>Actinomycetes</taxon>
        <taxon>Bifidobacteriales</taxon>
        <taxon>Bifidobacteriaceae</taxon>
        <taxon>Bifidobacterium</taxon>
    </lineage>
</organism>
<dbReference type="Gene3D" id="3.40.710.10">
    <property type="entry name" value="DD-peptidase/beta-lactamase superfamily"/>
    <property type="match status" value="1"/>
</dbReference>
<name>A0ABS9VSM4_9BIFI</name>
<dbReference type="EMBL" id="JAFEJT020000005">
    <property type="protein sequence ID" value="MCH9275094.1"/>
    <property type="molecule type" value="Genomic_DNA"/>
</dbReference>
<sequence>MSFPSIDATQEVRRILSGLISERKTPGYAYAVFDRSGLVLSGGGGVKNATLPASDENVPTSSTAFRIASMSKSFTIAAVLKLASEGTIDISRPVEEYVPQLKGLKTYRSDDLPVLIHQLMSMSSGLATDDPWADRQESLSRTDFQALMRRGFRFIFSPGEDFEYSNTGFAILGELVKLVSGKSMPEYVRTEFLNPLGMEHTSYDYQCSRVKNIATGHSLSHDKWVTEPFTDPGSYSSIGGVISTVEDIATWATWLADAYENDDDSEGSILPAPYRRIMQVGHIAIPPVLRSGSSRGRLCVRDTSEFTSYGYGLFVEHDPRLGDIVYHPGGYPGYGSAMIWHKDSGIGMVVLANGRYAPAFTVARRALNVLLQEANVAGRSYPLWPETEHAMQAVTAMITKAAEHAEPDAASSEDVQQHVIRAYRHLQPMLSMNVDMDCILEERGINLAQELAISGRPVLEANGRCRIDHCASETPAHVTWTIPCERTPLLCELRMNPLDKPQIETVVIKHKPAISADDIVTVSRTTTILES</sequence>
<dbReference type="PANTHER" id="PTHR46825:SF9">
    <property type="entry name" value="BETA-LACTAMASE-RELATED DOMAIN-CONTAINING PROTEIN"/>
    <property type="match status" value="1"/>
</dbReference>
<feature type="domain" description="Beta-lactamase-related" evidence="1">
    <location>
        <begin position="13"/>
        <end position="365"/>
    </location>
</feature>
<dbReference type="Pfam" id="PF00144">
    <property type="entry name" value="Beta-lactamase"/>
    <property type="match status" value="1"/>
</dbReference>
<comment type="caution">
    <text evidence="2">The sequence shown here is derived from an EMBL/GenBank/DDBJ whole genome shotgun (WGS) entry which is preliminary data.</text>
</comment>
<reference evidence="2 3" key="2">
    <citation type="journal article" date="2021" name="Syst. Appl. Microbiol.">
        <title>Phylogenetic classification of ten novel species belonging to the genus Bifidobacterium comprising B. phasiani sp. nov., B. pongonis sp. nov., B. saguinibicoloris sp. nov., B. colobi sp. nov., B. simiiventris sp. nov., B. santillanense sp. nov., B. miconis sp. nov., B. amazonense sp. nov., B. pluvialisilvae sp. nov., and B. miconisargentati sp. nov.</title>
        <authorList>
            <person name="Lugli G.A."/>
            <person name="Calvete-Torre I."/>
            <person name="Alessandri G."/>
            <person name="Milani C."/>
            <person name="Turroni F."/>
            <person name="Laiolo P."/>
            <person name="Ossiprandi M.C."/>
            <person name="Margolles A."/>
            <person name="Ruiz L."/>
            <person name="Ventura M."/>
        </authorList>
    </citation>
    <scope>NUCLEOTIDE SEQUENCE [LARGE SCALE GENOMIC DNA]</scope>
    <source>
        <strain evidence="2 3">MA1</strain>
    </source>
</reference>
<dbReference type="InterPro" id="IPR012338">
    <property type="entry name" value="Beta-lactam/transpept-like"/>
</dbReference>
<protein>
    <submittedName>
        <fullName evidence="2">Beta-lactamase family protein</fullName>
    </submittedName>
</protein>
<dbReference type="InterPro" id="IPR001466">
    <property type="entry name" value="Beta-lactam-related"/>
</dbReference>
<dbReference type="PANTHER" id="PTHR46825">
    <property type="entry name" value="D-ALANYL-D-ALANINE-CARBOXYPEPTIDASE/ENDOPEPTIDASE AMPH"/>
    <property type="match status" value="1"/>
</dbReference>
<keyword evidence="3" id="KW-1185">Reference proteome</keyword>
<evidence type="ECO:0000313" key="2">
    <source>
        <dbReference type="EMBL" id="MCH9275094.1"/>
    </source>
</evidence>
<evidence type="ECO:0000313" key="3">
    <source>
        <dbReference type="Proteomes" id="UP000710815"/>
    </source>
</evidence>
<dbReference type="SUPFAM" id="SSF56601">
    <property type="entry name" value="beta-lactamase/transpeptidase-like"/>
    <property type="match status" value="1"/>
</dbReference>
<reference evidence="2 3" key="1">
    <citation type="journal article" date="2021" name="Environ. Microbiol.">
        <title>Genetic insights into the dark matter of the mammalian gut microbiota through targeted genome reconstruction.</title>
        <authorList>
            <person name="Lugli G.A."/>
            <person name="Alessandri G."/>
            <person name="Milani C."/>
            <person name="Viappiani A."/>
            <person name="Fontana F."/>
            <person name="Tarracchini C."/>
            <person name="Mancabelli L."/>
            <person name="Argentini C."/>
            <person name="Ruiz L."/>
            <person name="Margolles A."/>
            <person name="van Sinderen D."/>
            <person name="Turroni F."/>
            <person name="Ventura M."/>
        </authorList>
    </citation>
    <scope>NUCLEOTIDE SEQUENCE [LARGE SCALE GENOMIC DNA]</scope>
    <source>
        <strain evidence="2 3">MA1</strain>
    </source>
</reference>
<accession>A0ABS9VSM4</accession>